<organism evidence="2 3">
    <name type="scientific">Nostoc favosum CHAB5714</name>
    <dbReference type="NCBI Taxonomy" id="2780399"/>
    <lineage>
        <taxon>Bacteria</taxon>
        <taxon>Bacillati</taxon>
        <taxon>Cyanobacteriota</taxon>
        <taxon>Cyanophyceae</taxon>
        <taxon>Nostocales</taxon>
        <taxon>Nostocaceae</taxon>
        <taxon>Nostoc</taxon>
        <taxon>Nostoc favosum</taxon>
    </lineage>
</organism>
<dbReference type="SUPFAM" id="SSF51735">
    <property type="entry name" value="NAD(P)-binding Rossmann-fold domains"/>
    <property type="match status" value="1"/>
</dbReference>
<dbReference type="Gene3D" id="3.40.50.720">
    <property type="entry name" value="NAD(P)-binding Rossmann-like Domain"/>
    <property type="match status" value="1"/>
</dbReference>
<name>A0ABS8I3N7_9NOSO</name>
<gene>
    <name evidence="2" type="ORF">LC586_06075</name>
</gene>
<dbReference type="RefSeq" id="WP_229483680.1">
    <property type="nucleotide sequence ID" value="NZ_JAIVFQ010000005.1"/>
</dbReference>
<dbReference type="InterPro" id="IPR017829">
    <property type="entry name" value="Hopanoid-assoc_sugar_epimerase"/>
</dbReference>
<protein>
    <submittedName>
        <fullName evidence="2">NAD-dependent epimerase/dehydratase family protein</fullName>
    </submittedName>
</protein>
<dbReference type="PANTHER" id="PTHR48079:SF6">
    <property type="entry name" value="NAD(P)-BINDING DOMAIN-CONTAINING PROTEIN-RELATED"/>
    <property type="match status" value="1"/>
</dbReference>
<dbReference type="NCBIfam" id="TIGR03466">
    <property type="entry name" value="HpnA"/>
    <property type="match status" value="1"/>
</dbReference>
<dbReference type="Proteomes" id="UP001199525">
    <property type="component" value="Unassembled WGS sequence"/>
</dbReference>
<comment type="caution">
    <text evidence="2">The sequence shown here is derived from an EMBL/GenBank/DDBJ whole genome shotgun (WGS) entry which is preliminary data.</text>
</comment>
<keyword evidence="3" id="KW-1185">Reference proteome</keyword>
<dbReference type="EMBL" id="JAIVFQ010000005">
    <property type="protein sequence ID" value="MCC5598794.1"/>
    <property type="molecule type" value="Genomic_DNA"/>
</dbReference>
<dbReference type="CDD" id="cd05228">
    <property type="entry name" value="AR_FR_like_1_SDR_e"/>
    <property type="match status" value="1"/>
</dbReference>
<dbReference type="InterPro" id="IPR036291">
    <property type="entry name" value="NAD(P)-bd_dom_sf"/>
</dbReference>
<sequence length="351" mass="38843">MQVFVTGGTGFIGAHLVRLLLQQGYIVKALVRSSSNLENLRGLDVEIVKGDLNSPNLWQQMRGCQYLFHVAAHYSLWQTDRELLHHNNVLGTRNVLAAARKAGIERTVYTSSVAAIGVGSFGQVVDETHQSPLEKLVSDYKKSKFIAEQEAIQAVAKGQEVVIVNPSSPIGSLDIKPTPTGDIILRFLRRQMPFYLDTGLNFIDVRDVAWGHLLALQRGKSGDRYILGNQNLSLKELLEQLADITGLIAPQRTVPTWLPLSVAWVDEKILAPLGKSPSVPLDGVRMAKQPMYYDAAKAVRELGLPQSPLKVALKDAVDWFVAQGYVNPSREFKIQNDARRLANAALTKFKI</sequence>
<proteinExistence type="predicted"/>
<evidence type="ECO:0000313" key="3">
    <source>
        <dbReference type="Proteomes" id="UP001199525"/>
    </source>
</evidence>
<evidence type="ECO:0000313" key="2">
    <source>
        <dbReference type="EMBL" id="MCC5598794.1"/>
    </source>
</evidence>
<feature type="domain" description="NAD-dependent epimerase/dehydratase" evidence="1">
    <location>
        <begin position="3"/>
        <end position="228"/>
    </location>
</feature>
<accession>A0ABS8I3N7</accession>
<evidence type="ECO:0000259" key="1">
    <source>
        <dbReference type="Pfam" id="PF01370"/>
    </source>
</evidence>
<dbReference type="Pfam" id="PF01370">
    <property type="entry name" value="Epimerase"/>
    <property type="match status" value="1"/>
</dbReference>
<dbReference type="PANTHER" id="PTHR48079">
    <property type="entry name" value="PROTEIN YEEZ"/>
    <property type="match status" value="1"/>
</dbReference>
<dbReference type="InterPro" id="IPR001509">
    <property type="entry name" value="Epimerase_deHydtase"/>
</dbReference>
<dbReference type="InterPro" id="IPR051783">
    <property type="entry name" value="NAD(P)-dependent_oxidoreduct"/>
</dbReference>
<reference evidence="2 3" key="1">
    <citation type="journal article" date="2021" name="Microorganisms">
        <title>Genome Evolution of Filamentous Cyanobacterium Nostoc Species: From Facultative Symbiosis to Free Living.</title>
        <authorList>
            <person name="Huo D."/>
            <person name="Li H."/>
            <person name="Cai F."/>
            <person name="Guo X."/>
            <person name="Qiao Z."/>
            <person name="Wang W."/>
            <person name="Yu G."/>
            <person name="Li R."/>
        </authorList>
    </citation>
    <scope>NUCLEOTIDE SEQUENCE [LARGE SCALE GENOMIC DNA]</scope>
    <source>
        <strain evidence="2 3">CHAB 5714</strain>
    </source>
</reference>